<evidence type="ECO:0000313" key="5">
    <source>
        <dbReference type="Proteomes" id="UP000198571"/>
    </source>
</evidence>
<dbReference type="Proteomes" id="UP000198571">
    <property type="component" value="Unassembled WGS sequence"/>
</dbReference>
<keyword evidence="5" id="KW-1185">Reference proteome</keyword>
<dbReference type="PANTHER" id="PTHR44591">
    <property type="entry name" value="STRESS RESPONSE REGULATOR PROTEIN 1"/>
    <property type="match status" value="1"/>
</dbReference>
<dbReference type="Pfam" id="PF08664">
    <property type="entry name" value="YcbB"/>
    <property type="match status" value="1"/>
</dbReference>
<evidence type="ECO:0000313" key="4">
    <source>
        <dbReference type="EMBL" id="SES11860.1"/>
    </source>
</evidence>
<gene>
    <name evidence="4" type="ORF">SAMN05518684_108116</name>
</gene>
<organism evidence="4 5">
    <name type="scientific">Salipaludibacillus aurantiacus</name>
    <dbReference type="NCBI Taxonomy" id="1601833"/>
    <lineage>
        <taxon>Bacteria</taxon>
        <taxon>Bacillati</taxon>
        <taxon>Bacillota</taxon>
        <taxon>Bacilli</taxon>
        <taxon>Bacillales</taxon>
        <taxon>Bacillaceae</taxon>
    </lineage>
</organism>
<name>A0A1H9UQQ4_9BACI</name>
<dbReference type="PROSITE" id="PS50110">
    <property type="entry name" value="RESPONSE_REGULATORY"/>
    <property type="match status" value="1"/>
</dbReference>
<dbReference type="OrthoDB" id="1684633at2"/>
<dbReference type="STRING" id="1601833.SAMN05518684_108116"/>
<keyword evidence="1 2" id="KW-0597">Phosphoprotein</keyword>
<dbReference type="InterPro" id="IPR001789">
    <property type="entry name" value="Sig_transdc_resp-reg_receiver"/>
</dbReference>
<dbReference type="GO" id="GO:0000160">
    <property type="term" value="P:phosphorelay signal transduction system"/>
    <property type="evidence" value="ECO:0007669"/>
    <property type="project" value="InterPro"/>
</dbReference>
<dbReference type="InterPro" id="IPR050595">
    <property type="entry name" value="Bact_response_regulator"/>
</dbReference>
<evidence type="ECO:0000256" key="1">
    <source>
        <dbReference type="ARBA" id="ARBA00022553"/>
    </source>
</evidence>
<dbReference type="Pfam" id="PF00072">
    <property type="entry name" value="Response_reg"/>
    <property type="match status" value="1"/>
</dbReference>
<dbReference type="SMART" id="SM00448">
    <property type="entry name" value="REC"/>
    <property type="match status" value="1"/>
</dbReference>
<protein>
    <submittedName>
        <fullName evidence="4">Two-component system, response regulator YcbB</fullName>
    </submittedName>
</protein>
<evidence type="ECO:0000256" key="2">
    <source>
        <dbReference type="PROSITE-ProRule" id="PRU00169"/>
    </source>
</evidence>
<dbReference type="RefSeq" id="WP_093051990.1">
    <property type="nucleotide sequence ID" value="NZ_FOGT01000008.1"/>
</dbReference>
<dbReference type="AlphaFoldDB" id="A0A1H9UQQ4"/>
<dbReference type="SUPFAM" id="SSF52172">
    <property type="entry name" value="CheY-like"/>
    <property type="match status" value="1"/>
</dbReference>
<dbReference type="InterPro" id="IPR011006">
    <property type="entry name" value="CheY-like_superfamily"/>
</dbReference>
<sequence length="301" mass="33972">MRYFIVDDDRAIRGSLLNLLETDLEAEVAGTAEDGVHIHASMLNEQAVDILLIDLLMPERDGIETLKAVYPGFKGKTVMLSQVETKDIIANAYQNGAEAYITKPVNRHEVLSVLQRVEKSLKLEKSMDQIRHSLQLIADGAPETGATAVAPEAVPCLSEQVLSDLGILYEKGTEDLLLLVKLLKEENITAVPPLKELWEMVTSVKTGEREPSRKEMKATEQRVRRAIQQSFNHISSLGAMDIMHPKFEHYGMKFFDLDQLQSRIYDINQGNGDQEKAAGIRVNMRRFIGAFYDECRMERVR</sequence>
<dbReference type="Gene3D" id="3.40.50.2300">
    <property type="match status" value="1"/>
</dbReference>
<feature type="domain" description="Response regulatory" evidence="3">
    <location>
        <begin position="2"/>
        <end position="118"/>
    </location>
</feature>
<reference evidence="5" key="1">
    <citation type="submission" date="2016-10" db="EMBL/GenBank/DDBJ databases">
        <authorList>
            <person name="Varghese N."/>
            <person name="Submissions S."/>
        </authorList>
    </citation>
    <scope>NUCLEOTIDE SEQUENCE [LARGE SCALE GENOMIC DNA]</scope>
    <source>
        <strain evidence="5">S9</strain>
    </source>
</reference>
<evidence type="ECO:0000259" key="3">
    <source>
        <dbReference type="PROSITE" id="PS50110"/>
    </source>
</evidence>
<dbReference type="PANTHER" id="PTHR44591:SF3">
    <property type="entry name" value="RESPONSE REGULATORY DOMAIN-CONTAINING PROTEIN"/>
    <property type="match status" value="1"/>
</dbReference>
<dbReference type="EMBL" id="FOGT01000008">
    <property type="protein sequence ID" value="SES11860.1"/>
    <property type="molecule type" value="Genomic_DNA"/>
</dbReference>
<proteinExistence type="predicted"/>
<accession>A0A1H9UQQ4</accession>
<feature type="modified residue" description="4-aspartylphosphate" evidence="2">
    <location>
        <position position="54"/>
    </location>
</feature>
<dbReference type="InterPro" id="IPR013972">
    <property type="entry name" value="YcbB"/>
</dbReference>